<gene>
    <name evidence="1" type="ORF">POCTA_138.1.T1700024</name>
</gene>
<keyword evidence="2" id="KW-1185">Reference proteome</keyword>
<evidence type="ECO:0000313" key="2">
    <source>
        <dbReference type="Proteomes" id="UP000683925"/>
    </source>
</evidence>
<organism evidence="1 2">
    <name type="scientific">Paramecium octaurelia</name>
    <dbReference type="NCBI Taxonomy" id="43137"/>
    <lineage>
        <taxon>Eukaryota</taxon>
        <taxon>Sar</taxon>
        <taxon>Alveolata</taxon>
        <taxon>Ciliophora</taxon>
        <taxon>Intramacronucleata</taxon>
        <taxon>Oligohymenophorea</taxon>
        <taxon>Peniculida</taxon>
        <taxon>Parameciidae</taxon>
        <taxon>Paramecium</taxon>
    </lineage>
</organism>
<reference evidence="1" key="1">
    <citation type="submission" date="2021-01" db="EMBL/GenBank/DDBJ databases">
        <authorList>
            <consortium name="Genoscope - CEA"/>
            <person name="William W."/>
        </authorList>
    </citation>
    <scope>NUCLEOTIDE SEQUENCE</scope>
</reference>
<name>A0A8S1YJW3_PAROT</name>
<dbReference type="EMBL" id="CAJJDP010000173">
    <property type="protein sequence ID" value="CAD8214140.1"/>
    <property type="molecule type" value="Genomic_DNA"/>
</dbReference>
<dbReference type="AlphaFoldDB" id="A0A8S1YJW3"/>
<dbReference type="Proteomes" id="UP000683925">
    <property type="component" value="Unassembled WGS sequence"/>
</dbReference>
<comment type="caution">
    <text evidence="1">The sequence shown here is derived from an EMBL/GenBank/DDBJ whole genome shotgun (WGS) entry which is preliminary data.</text>
</comment>
<proteinExistence type="predicted"/>
<accession>A0A8S1YJW3</accession>
<protein>
    <submittedName>
        <fullName evidence="1">Uncharacterized protein</fullName>
    </submittedName>
</protein>
<evidence type="ECO:0000313" key="1">
    <source>
        <dbReference type="EMBL" id="CAD8214140.1"/>
    </source>
</evidence>
<sequence>MISYNNKCPNYKHDKKPIVPICMNSKCKDNSLFVSSANINNILIISLIQYKYQTFYKEIFKSTRPLIIH</sequence>